<protein>
    <submittedName>
        <fullName evidence="11">Acyl-CoA dehydrogenase</fullName>
    </submittedName>
</protein>
<dbReference type="GO" id="GO:0005737">
    <property type="term" value="C:cytoplasm"/>
    <property type="evidence" value="ECO:0007669"/>
    <property type="project" value="TreeGrafter"/>
</dbReference>
<evidence type="ECO:0000259" key="9">
    <source>
        <dbReference type="Pfam" id="PF02770"/>
    </source>
</evidence>
<evidence type="ECO:0000256" key="7">
    <source>
        <dbReference type="RuleBase" id="RU362125"/>
    </source>
</evidence>
<dbReference type="Pfam" id="PF02770">
    <property type="entry name" value="Acyl-CoA_dh_M"/>
    <property type="match status" value="1"/>
</dbReference>
<evidence type="ECO:0000256" key="4">
    <source>
        <dbReference type="ARBA" id="ARBA00022630"/>
    </source>
</evidence>
<dbReference type="PANTHER" id="PTHR48083">
    <property type="entry name" value="MEDIUM-CHAIN SPECIFIC ACYL-COA DEHYDROGENASE, MITOCHONDRIAL-RELATED"/>
    <property type="match status" value="1"/>
</dbReference>
<dbReference type="SUPFAM" id="SSF56645">
    <property type="entry name" value="Acyl-CoA dehydrogenase NM domain-like"/>
    <property type="match status" value="1"/>
</dbReference>
<dbReference type="InterPro" id="IPR013786">
    <property type="entry name" value="AcylCoA_DH/ox_N"/>
</dbReference>
<dbReference type="InterPro" id="IPR009075">
    <property type="entry name" value="AcylCo_DH/oxidase_C"/>
</dbReference>
<dbReference type="AlphaFoldDB" id="A0A4R3ZXZ0"/>
<dbReference type="Gene3D" id="2.40.110.10">
    <property type="entry name" value="Butyryl-CoA Dehydrogenase, subunit A, domain 2"/>
    <property type="match status" value="1"/>
</dbReference>
<dbReference type="Proteomes" id="UP000295805">
    <property type="component" value="Unassembled WGS sequence"/>
</dbReference>
<dbReference type="SUPFAM" id="SSF47203">
    <property type="entry name" value="Acyl-CoA dehydrogenase C-terminal domain-like"/>
    <property type="match status" value="1"/>
</dbReference>
<dbReference type="GO" id="GO:0003995">
    <property type="term" value="F:acyl-CoA dehydrogenase activity"/>
    <property type="evidence" value="ECO:0007669"/>
    <property type="project" value="TreeGrafter"/>
</dbReference>
<evidence type="ECO:0000313" key="12">
    <source>
        <dbReference type="Proteomes" id="UP000295805"/>
    </source>
</evidence>
<accession>A0A4R3ZXZ0</accession>
<evidence type="ECO:0000256" key="1">
    <source>
        <dbReference type="ARBA" id="ARBA00001974"/>
    </source>
</evidence>
<dbReference type="InterPro" id="IPR037069">
    <property type="entry name" value="AcylCoA_DH/ox_N_sf"/>
</dbReference>
<keyword evidence="6 7" id="KW-0560">Oxidoreductase</keyword>
<proteinExistence type="inferred from homology"/>
<feature type="domain" description="Acyl-CoA dehydrogenase/oxidase C-terminal" evidence="8">
    <location>
        <begin position="283"/>
        <end position="428"/>
    </location>
</feature>
<keyword evidence="5 7" id="KW-0274">FAD</keyword>
<comment type="similarity">
    <text evidence="2 7">Belongs to the acyl-CoA dehydrogenase family.</text>
</comment>
<evidence type="ECO:0000256" key="3">
    <source>
        <dbReference type="ARBA" id="ARBA00011738"/>
    </source>
</evidence>
<evidence type="ECO:0000256" key="2">
    <source>
        <dbReference type="ARBA" id="ARBA00009347"/>
    </source>
</evidence>
<gene>
    <name evidence="11" type="ORF">EDD19_10382</name>
</gene>
<feature type="domain" description="Acyl-CoA dehydrogenase/oxidase N-terminal" evidence="10">
    <location>
        <begin position="28"/>
        <end position="162"/>
    </location>
</feature>
<keyword evidence="4 7" id="KW-0285">Flavoprotein</keyword>
<evidence type="ECO:0000259" key="8">
    <source>
        <dbReference type="Pfam" id="PF00441"/>
    </source>
</evidence>
<organism evidence="11 12">
    <name type="scientific">Dietzia cinnamea</name>
    <dbReference type="NCBI Taxonomy" id="321318"/>
    <lineage>
        <taxon>Bacteria</taxon>
        <taxon>Bacillati</taxon>
        <taxon>Actinomycetota</taxon>
        <taxon>Actinomycetes</taxon>
        <taxon>Mycobacteriales</taxon>
        <taxon>Dietziaceae</taxon>
        <taxon>Dietzia</taxon>
    </lineage>
</organism>
<dbReference type="PANTHER" id="PTHR48083:SF13">
    <property type="entry name" value="ACYL-COA DEHYDROGENASE FAMILY MEMBER 11"/>
    <property type="match status" value="1"/>
</dbReference>
<comment type="cofactor">
    <cofactor evidence="1 7">
        <name>FAD</name>
        <dbReference type="ChEBI" id="CHEBI:57692"/>
    </cofactor>
</comment>
<feature type="domain" description="Acyl-CoA oxidase/dehydrogenase middle" evidence="9">
    <location>
        <begin position="166"/>
        <end position="263"/>
    </location>
</feature>
<dbReference type="InterPro" id="IPR046373">
    <property type="entry name" value="Acyl-CoA_Oxase/DH_mid-dom_sf"/>
</dbReference>
<sequence length="447" mass="47767">MGVSRARARVGAVCHDARMDFSPSPRAAELTAAVREFIDAHIAPVESDIHADIARRRLSGQDPWAVDPRVGELQALAREQGLWNLFLPAGHEGPYAERYGTRGGTGLSNTDYAPVAEEMGRSFLAPLVFNCNAPDTGNMEVLLKYGSQEQKDRWLDPLLAGEIRSAFLMTEPAVASSDASNMAATARIEGDEVVLDGRKWWSTGVGHPDCRVGIFMGVSDPDAHRYLRHSMVLVPMDAPGVTVERMLTAQGVHDEPLGHGEVTLTGVRLPASNIIAGPGRAAEIAQGRLGPGRIHHCMRLIGLAEMALDLACRRASERVAFGKPIVNLGGNRERLAGARIAIDQARLLVQHAAWKLDTEGQAAVEVSAIKAAVPKMAQEVIDMSLQLHGGGGMSDDFPLAGAYATARSLRLADGPDEVHLAVVARAMLAPYRDAAAARTTADAGTDR</sequence>
<evidence type="ECO:0000313" key="11">
    <source>
        <dbReference type="EMBL" id="TCW25735.1"/>
    </source>
</evidence>
<comment type="caution">
    <text evidence="11">The sequence shown here is derived from an EMBL/GenBank/DDBJ whole genome shotgun (WGS) entry which is preliminary data.</text>
</comment>
<evidence type="ECO:0000256" key="6">
    <source>
        <dbReference type="ARBA" id="ARBA00023002"/>
    </source>
</evidence>
<dbReference type="Pfam" id="PF00441">
    <property type="entry name" value="Acyl-CoA_dh_1"/>
    <property type="match status" value="1"/>
</dbReference>
<dbReference type="InterPro" id="IPR036250">
    <property type="entry name" value="AcylCo_DH-like_C"/>
</dbReference>
<dbReference type="Gene3D" id="1.20.140.10">
    <property type="entry name" value="Butyryl-CoA Dehydrogenase, subunit A, domain 3"/>
    <property type="match status" value="1"/>
</dbReference>
<dbReference type="EMBL" id="SMCX01000003">
    <property type="protein sequence ID" value="TCW25735.1"/>
    <property type="molecule type" value="Genomic_DNA"/>
</dbReference>
<dbReference type="InterPro" id="IPR050741">
    <property type="entry name" value="Acyl-CoA_dehydrogenase"/>
</dbReference>
<evidence type="ECO:0000256" key="5">
    <source>
        <dbReference type="ARBA" id="ARBA00022827"/>
    </source>
</evidence>
<dbReference type="InterPro" id="IPR009100">
    <property type="entry name" value="AcylCoA_DH/oxidase_NM_dom_sf"/>
</dbReference>
<name>A0A4R3ZXZ0_9ACTN</name>
<comment type="subunit">
    <text evidence="3">Homodimer.</text>
</comment>
<dbReference type="GO" id="GO:0050660">
    <property type="term" value="F:flavin adenine dinucleotide binding"/>
    <property type="evidence" value="ECO:0007669"/>
    <property type="project" value="InterPro"/>
</dbReference>
<reference evidence="11 12" key="1">
    <citation type="submission" date="2019-03" db="EMBL/GenBank/DDBJ databases">
        <title>Root nodule microbial communities of legume samples collected from USA, Mexico and Botswana.</title>
        <authorList>
            <person name="Hirsch A."/>
        </authorList>
    </citation>
    <scope>NUCLEOTIDE SEQUENCE [LARGE SCALE GENOMIC DNA]</scope>
    <source>
        <strain evidence="11 12">55</strain>
    </source>
</reference>
<dbReference type="InterPro" id="IPR006091">
    <property type="entry name" value="Acyl-CoA_Oxase/DH_mid-dom"/>
</dbReference>
<dbReference type="Pfam" id="PF02771">
    <property type="entry name" value="Acyl-CoA_dh_N"/>
    <property type="match status" value="1"/>
</dbReference>
<dbReference type="Gene3D" id="1.10.540.10">
    <property type="entry name" value="Acyl-CoA dehydrogenase/oxidase, N-terminal domain"/>
    <property type="match status" value="1"/>
</dbReference>
<dbReference type="GO" id="GO:0033539">
    <property type="term" value="P:fatty acid beta-oxidation using acyl-CoA dehydrogenase"/>
    <property type="evidence" value="ECO:0007669"/>
    <property type="project" value="TreeGrafter"/>
</dbReference>
<evidence type="ECO:0000259" key="10">
    <source>
        <dbReference type="Pfam" id="PF02771"/>
    </source>
</evidence>